<feature type="region of interest" description="Disordered" evidence="16">
    <location>
        <begin position="378"/>
        <end position="411"/>
    </location>
</feature>
<dbReference type="NCBIfam" id="TIGR00585">
    <property type="entry name" value="mutl"/>
    <property type="match status" value="1"/>
</dbReference>
<evidence type="ECO:0000256" key="8">
    <source>
        <dbReference type="ARBA" id="ARBA00022840"/>
    </source>
</evidence>
<keyword evidence="19" id="KW-1185">Reference proteome</keyword>
<sequence length="661" mass="73993">MATAVPTIKRLDTTVVNRIAAGEVIQRPANALKELIENALDAGSTQIQILVKEGGLKLLQIQDNGHGIRRTDMGIVCERFTTSKLSKFEDLSQIATHGFRGEALASISHVSHVTITTKTADSQCAFRANYMDGKLVPPRPGQSADPKPCAGNNGTQITAEDLFYNVPTRRKALKSASEEYNRILDVVSRYAIHNASVSFSCKKHGNMVADVQTPSNASVVDNIKQIYGASVANELLHMERSFPTLDFKMDAYISNANYNVKRLNLLLFINHRLVESTAVKKMIENVYAPLLPKGSHPFVYISLEINPRNVDVNVHPTKREVHFLNEEQLLDAVAEAMQEKLENANTSRTFYTQTPSSKNVAEYRYVRTDSRARTLDTFLQSPSQRNTGSSNEDALMQEGEASSATPPIKRPRVETNLTSVLDLRDAVRKSKHAGLSAVLSNHTFVGCVDDTLALIQHEEDIEELFYQVVLQEFSNFGCIRLSEPLSIRDCVKLALEAEQRRDALPDHLKPHDTVADIIANTLQARAEMMQEYFSMEIKEGAIHTLPMLLKDYVPAMDKIPLFLLRLGTEVDWETEQDCFDGIAKELAVLFCADPPLRSTSEDDAEYEREHERYLWQVEHLIFPSLKTHFVAPRSLAGPSGSKGYITRVASLPDLYKIFERC</sequence>
<dbReference type="CDD" id="cd03483">
    <property type="entry name" value="MutL_Trans_MLH1"/>
    <property type="match status" value="1"/>
</dbReference>
<evidence type="ECO:0000256" key="16">
    <source>
        <dbReference type="SAM" id="MobiDB-lite"/>
    </source>
</evidence>
<evidence type="ECO:0000256" key="6">
    <source>
        <dbReference type="ARBA" id="ARBA00022741"/>
    </source>
</evidence>
<feature type="domain" description="DNA mismatch repair protein S5" evidence="17">
    <location>
        <begin position="223"/>
        <end position="342"/>
    </location>
</feature>
<evidence type="ECO:0000256" key="13">
    <source>
        <dbReference type="ARBA" id="ARBA00071080"/>
    </source>
</evidence>
<keyword evidence="10" id="KW-0234">DNA repair</keyword>
<evidence type="ECO:0000256" key="7">
    <source>
        <dbReference type="ARBA" id="ARBA00022763"/>
    </source>
</evidence>
<protein>
    <recommendedName>
        <fullName evidence="14">DNA mismatch repair protein MLH1</fullName>
    </recommendedName>
    <alternativeName>
        <fullName evidence="13">DNA mismatch repair protein Mlh1</fullName>
    </alternativeName>
    <alternativeName>
        <fullName evidence="15">MutL protein homolog 1</fullName>
    </alternativeName>
</protein>
<dbReference type="SUPFAM" id="SSF54211">
    <property type="entry name" value="Ribosomal protein S5 domain 2-like"/>
    <property type="match status" value="1"/>
</dbReference>
<dbReference type="InterPro" id="IPR032189">
    <property type="entry name" value="Mlh1_C"/>
</dbReference>
<dbReference type="InterPro" id="IPR013507">
    <property type="entry name" value="DNA_mismatch_S5_2-like"/>
</dbReference>
<evidence type="ECO:0000256" key="1">
    <source>
        <dbReference type="ARBA" id="ARBA00004123"/>
    </source>
</evidence>
<dbReference type="Pfam" id="PF01119">
    <property type="entry name" value="DNA_mis_repair"/>
    <property type="match status" value="1"/>
</dbReference>
<dbReference type="GO" id="GO:0140664">
    <property type="term" value="F:ATP-dependent DNA damage sensor activity"/>
    <property type="evidence" value="ECO:0007669"/>
    <property type="project" value="InterPro"/>
</dbReference>
<dbReference type="GO" id="GO:0005524">
    <property type="term" value="F:ATP binding"/>
    <property type="evidence" value="ECO:0007669"/>
    <property type="project" value="UniProtKB-KW"/>
</dbReference>
<evidence type="ECO:0000259" key="17">
    <source>
        <dbReference type="SMART" id="SM01340"/>
    </source>
</evidence>
<keyword evidence="4" id="KW-0158">Chromosome</keyword>
<evidence type="ECO:0000256" key="10">
    <source>
        <dbReference type="ARBA" id="ARBA00023204"/>
    </source>
</evidence>
<dbReference type="GO" id="GO:0030983">
    <property type="term" value="F:mismatched DNA binding"/>
    <property type="evidence" value="ECO:0007669"/>
    <property type="project" value="InterPro"/>
</dbReference>
<dbReference type="FunFam" id="3.30.230.10:FF:000014">
    <property type="entry name" value="DNA mismatch repair protein Mlh1"/>
    <property type="match status" value="1"/>
</dbReference>
<keyword evidence="8" id="KW-0067">ATP-binding</keyword>
<dbReference type="InterPro" id="IPR036890">
    <property type="entry name" value="HATPase_C_sf"/>
</dbReference>
<dbReference type="InParanoid" id="A0A1X2HWG7"/>
<keyword evidence="9" id="KW-0007">Acetylation</keyword>
<keyword evidence="11" id="KW-0539">Nucleus</keyword>
<dbReference type="PANTHER" id="PTHR10073">
    <property type="entry name" value="DNA MISMATCH REPAIR PROTEIN MLH, PMS, MUTL"/>
    <property type="match status" value="1"/>
</dbReference>
<dbReference type="PROSITE" id="PS00058">
    <property type="entry name" value="DNA_MISMATCH_REPAIR_1"/>
    <property type="match status" value="1"/>
</dbReference>
<dbReference type="InterPro" id="IPR014721">
    <property type="entry name" value="Ribsml_uS5_D2-typ_fold_subgr"/>
</dbReference>
<dbReference type="GO" id="GO:0031981">
    <property type="term" value="C:nuclear lumen"/>
    <property type="evidence" value="ECO:0007669"/>
    <property type="project" value="UniProtKB-ARBA"/>
</dbReference>
<dbReference type="SUPFAM" id="SSF55874">
    <property type="entry name" value="ATPase domain of HSP90 chaperone/DNA topoisomerase II/histidine kinase"/>
    <property type="match status" value="1"/>
</dbReference>
<keyword evidence="18" id="KW-0808">Transferase</keyword>
<dbReference type="PANTHER" id="PTHR10073:SF12">
    <property type="entry name" value="DNA MISMATCH REPAIR PROTEIN MLH1"/>
    <property type="match status" value="1"/>
</dbReference>
<dbReference type="OrthoDB" id="10263226at2759"/>
<name>A0A1X2HWG7_SYNRA</name>
<reference evidence="18 19" key="1">
    <citation type="submission" date="2016-07" db="EMBL/GenBank/DDBJ databases">
        <title>Pervasive Adenine N6-methylation of Active Genes in Fungi.</title>
        <authorList>
            <consortium name="DOE Joint Genome Institute"/>
            <person name="Mondo S.J."/>
            <person name="Dannebaum R.O."/>
            <person name="Kuo R.C."/>
            <person name="Labutti K."/>
            <person name="Haridas S."/>
            <person name="Kuo A."/>
            <person name="Salamov A."/>
            <person name="Ahrendt S.R."/>
            <person name="Lipzen A."/>
            <person name="Sullivan W."/>
            <person name="Andreopoulos W.B."/>
            <person name="Clum A."/>
            <person name="Lindquist E."/>
            <person name="Daum C."/>
            <person name="Ramamoorthy G.K."/>
            <person name="Gryganskyi A."/>
            <person name="Culley D."/>
            <person name="Magnuson J.K."/>
            <person name="James T.Y."/>
            <person name="O'Malley M.A."/>
            <person name="Stajich J.E."/>
            <person name="Spatafora J.W."/>
            <person name="Visel A."/>
            <person name="Grigoriev I.V."/>
        </authorList>
    </citation>
    <scope>NUCLEOTIDE SEQUENCE [LARGE SCALE GENOMIC DNA]</scope>
    <source>
        <strain evidence="18 19">NRRL 2496</strain>
    </source>
</reference>
<evidence type="ECO:0000313" key="19">
    <source>
        <dbReference type="Proteomes" id="UP000242180"/>
    </source>
</evidence>
<evidence type="ECO:0000256" key="2">
    <source>
        <dbReference type="ARBA" id="ARBA00004286"/>
    </source>
</evidence>
<dbReference type="InterPro" id="IPR002099">
    <property type="entry name" value="MutL/Mlh/PMS"/>
</dbReference>
<keyword evidence="5" id="KW-0597">Phosphoprotein</keyword>
<organism evidence="18 19">
    <name type="scientific">Syncephalastrum racemosum</name>
    <name type="common">Filamentous fungus</name>
    <dbReference type="NCBI Taxonomy" id="13706"/>
    <lineage>
        <taxon>Eukaryota</taxon>
        <taxon>Fungi</taxon>
        <taxon>Fungi incertae sedis</taxon>
        <taxon>Mucoromycota</taxon>
        <taxon>Mucoromycotina</taxon>
        <taxon>Mucoromycetes</taxon>
        <taxon>Mucorales</taxon>
        <taxon>Syncephalastraceae</taxon>
        <taxon>Syncephalastrum</taxon>
    </lineage>
</organism>
<dbReference type="FunFam" id="3.30.565.10:FF:000034">
    <property type="entry name" value="DNA mismatch repair protein mlh1, putative"/>
    <property type="match status" value="1"/>
</dbReference>
<keyword evidence="12" id="KW-0131">Cell cycle</keyword>
<dbReference type="Gene3D" id="3.30.565.10">
    <property type="entry name" value="Histidine kinase-like ATPase, C-terminal domain"/>
    <property type="match status" value="1"/>
</dbReference>
<dbReference type="OMA" id="ANYHVKK"/>
<evidence type="ECO:0000256" key="9">
    <source>
        <dbReference type="ARBA" id="ARBA00022990"/>
    </source>
</evidence>
<evidence type="ECO:0000256" key="12">
    <source>
        <dbReference type="ARBA" id="ARBA00023306"/>
    </source>
</evidence>
<dbReference type="FunCoup" id="A0A1X2HWG7">
    <property type="interactions" value="419"/>
</dbReference>
<accession>A0A1X2HWG7</accession>
<dbReference type="EMBL" id="MCGN01000001">
    <property type="protein sequence ID" value="ORZ03903.1"/>
    <property type="molecule type" value="Genomic_DNA"/>
</dbReference>
<comment type="subcellular location">
    <subcellularLocation>
        <location evidence="2">Chromosome</location>
    </subcellularLocation>
    <subcellularLocation>
        <location evidence="1">Nucleus</location>
    </subcellularLocation>
</comment>
<keyword evidence="6" id="KW-0547">Nucleotide-binding</keyword>
<evidence type="ECO:0000256" key="4">
    <source>
        <dbReference type="ARBA" id="ARBA00022454"/>
    </source>
</evidence>
<comment type="caution">
    <text evidence="18">The sequence shown here is derived from an EMBL/GenBank/DDBJ whole genome shotgun (WGS) entry which is preliminary data.</text>
</comment>
<evidence type="ECO:0000256" key="14">
    <source>
        <dbReference type="ARBA" id="ARBA00072852"/>
    </source>
</evidence>
<dbReference type="Pfam" id="PF13589">
    <property type="entry name" value="HATPase_c_3"/>
    <property type="match status" value="1"/>
</dbReference>
<dbReference type="Pfam" id="PF16413">
    <property type="entry name" value="Mlh1_C"/>
    <property type="match status" value="1"/>
</dbReference>
<dbReference type="CDD" id="cd16926">
    <property type="entry name" value="HATPase_MutL-MLH-PMS-like"/>
    <property type="match status" value="1"/>
</dbReference>
<feature type="compositionally biased region" description="Polar residues" evidence="16">
    <location>
        <begin position="378"/>
        <end position="392"/>
    </location>
</feature>
<dbReference type="InterPro" id="IPR020568">
    <property type="entry name" value="Ribosomal_Su5_D2-typ_SF"/>
</dbReference>
<dbReference type="Proteomes" id="UP000242180">
    <property type="component" value="Unassembled WGS sequence"/>
</dbReference>
<evidence type="ECO:0000256" key="11">
    <source>
        <dbReference type="ARBA" id="ARBA00023242"/>
    </source>
</evidence>
<dbReference type="GO" id="GO:0016887">
    <property type="term" value="F:ATP hydrolysis activity"/>
    <property type="evidence" value="ECO:0007669"/>
    <property type="project" value="InterPro"/>
</dbReference>
<dbReference type="SMART" id="SM01340">
    <property type="entry name" value="DNA_mis_repair"/>
    <property type="match status" value="1"/>
</dbReference>
<evidence type="ECO:0000256" key="3">
    <source>
        <dbReference type="ARBA" id="ARBA00006082"/>
    </source>
</evidence>
<dbReference type="GO" id="GO:0005694">
    <property type="term" value="C:chromosome"/>
    <property type="evidence" value="ECO:0007669"/>
    <property type="project" value="UniProtKB-SubCell"/>
</dbReference>
<dbReference type="InterPro" id="IPR014762">
    <property type="entry name" value="DNA_mismatch_repair_CS"/>
</dbReference>
<dbReference type="GO" id="GO:0006298">
    <property type="term" value="P:mismatch repair"/>
    <property type="evidence" value="ECO:0007669"/>
    <property type="project" value="InterPro"/>
</dbReference>
<evidence type="ECO:0000313" key="18">
    <source>
        <dbReference type="EMBL" id="ORZ03903.1"/>
    </source>
</evidence>
<dbReference type="GO" id="GO:0032389">
    <property type="term" value="C:MutLalpha complex"/>
    <property type="evidence" value="ECO:0007669"/>
    <property type="project" value="TreeGrafter"/>
</dbReference>
<dbReference type="InterPro" id="IPR038973">
    <property type="entry name" value="MutL/Mlh/Pms-like"/>
</dbReference>
<dbReference type="STRING" id="13706.A0A1X2HWG7"/>
<dbReference type="AlphaFoldDB" id="A0A1X2HWG7"/>
<dbReference type="Gene3D" id="3.30.230.10">
    <property type="match status" value="1"/>
</dbReference>
<keyword evidence="7" id="KW-0227">DNA damage</keyword>
<dbReference type="GO" id="GO:0016301">
    <property type="term" value="F:kinase activity"/>
    <property type="evidence" value="ECO:0007669"/>
    <property type="project" value="UniProtKB-KW"/>
</dbReference>
<evidence type="ECO:0000256" key="15">
    <source>
        <dbReference type="ARBA" id="ARBA00082865"/>
    </source>
</evidence>
<evidence type="ECO:0000256" key="5">
    <source>
        <dbReference type="ARBA" id="ARBA00022553"/>
    </source>
</evidence>
<keyword evidence="18" id="KW-0418">Kinase</keyword>
<comment type="similarity">
    <text evidence="3">Belongs to the DNA mismatch repair MutL/HexB family.</text>
</comment>
<proteinExistence type="inferred from homology"/>
<gene>
    <name evidence="18" type="ORF">BCR43DRAFT_529222</name>
</gene>